<feature type="non-terminal residue" evidence="1">
    <location>
        <position position="1"/>
    </location>
</feature>
<dbReference type="AlphaFoldDB" id="A0A482VSI3"/>
<gene>
    <name evidence="1" type="ORF">BDFB_012283</name>
</gene>
<protein>
    <submittedName>
        <fullName evidence="1">Uncharacterized protein</fullName>
    </submittedName>
</protein>
<reference evidence="1 2" key="1">
    <citation type="submission" date="2017-03" db="EMBL/GenBank/DDBJ databases">
        <title>Genome of the blue death feigning beetle - Asbolus verrucosus.</title>
        <authorList>
            <person name="Rider S.D."/>
        </authorList>
    </citation>
    <scope>NUCLEOTIDE SEQUENCE [LARGE SCALE GENOMIC DNA]</scope>
    <source>
        <strain evidence="1">Butters</strain>
        <tissue evidence="1">Head and leg muscle</tissue>
    </source>
</reference>
<name>A0A482VSI3_ASBVE</name>
<dbReference type="OrthoDB" id="2789670at2759"/>
<evidence type="ECO:0000313" key="2">
    <source>
        <dbReference type="Proteomes" id="UP000292052"/>
    </source>
</evidence>
<sequence>IFWHVQLYRSWSYPQESRFDKITVKDLDYFVGHNTILPKEGLINQNLLKDKDGATCPTFTNSKMRHKFEFHKAVKNWQNIFQNKTKNNDVIANTAFVIDCDFLESRQNNFSILGYNYYSAEVSNFLKNLIKENNAKKRNMDN</sequence>
<dbReference type="EMBL" id="QDEB01072568">
    <property type="protein sequence ID" value="RZC35257.1"/>
    <property type="molecule type" value="Genomic_DNA"/>
</dbReference>
<organism evidence="1 2">
    <name type="scientific">Asbolus verrucosus</name>
    <name type="common">Desert ironclad beetle</name>
    <dbReference type="NCBI Taxonomy" id="1661398"/>
    <lineage>
        <taxon>Eukaryota</taxon>
        <taxon>Metazoa</taxon>
        <taxon>Ecdysozoa</taxon>
        <taxon>Arthropoda</taxon>
        <taxon>Hexapoda</taxon>
        <taxon>Insecta</taxon>
        <taxon>Pterygota</taxon>
        <taxon>Neoptera</taxon>
        <taxon>Endopterygota</taxon>
        <taxon>Coleoptera</taxon>
        <taxon>Polyphaga</taxon>
        <taxon>Cucujiformia</taxon>
        <taxon>Tenebrionidae</taxon>
        <taxon>Pimeliinae</taxon>
        <taxon>Asbolus</taxon>
    </lineage>
</organism>
<evidence type="ECO:0000313" key="1">
    <source>
        <dbReference type="EMBL" id="RZC35257.1"/>
    </source>
</evidence>
<accession>A0A482VSI3</accession>
<dbReference type="Proteomes" id="UP000292052">
    <property type="component" value="Unassembled WGS sequence"/>
</dbReference>
<comment type="caution">
    <text evidence="1">The sequence shown here is derived from an EMBL/GenBank/DDBJ whole genome shotgun (WGS) entry which is preliminary data.</text>
</comment>
<proteinExistence type="predicted"/>
<keyword evidence="2" id="KW-1185">Reference proteome</keyword>